<accession>A0A4R7NM26</accession>
<dbReference type="UniPathway" id="UPA00094"/>
<keyword evidence="3 4" id="KW-0808">Transferase</keyword>
<dbReference type="PANTHER" id="PTHR11712">
    <property type="entry name" value="POLYKETIDE SYNTHASE-RELATED"/>
    <property type="match status" value="1"/>
</dbReference>
<sequence length="396" mass="41638">MSLSADRQRCRLSRPGVVCSLGDDLDTIAGALFNGQRGLTTSAAFTPERDLPLGMVTCALPDWHDWPPEQRSRNNRLLALAMQRLHDTLMTLRESVAPERIGVVIGTSTSGIGETEHAIAQAGREGPLPETFRYANQELGAPAHFVADRLGARGPVYALSTACSSSARALASARRLLASGTCDAVVAGGADSLCRLTVNGFASLEAISERPCLPFSAHRDGINIGEAAALFVVTEEDGGIQLAGVGESSDAYHISAPRPDGSGAHEAMRQALAMGGYAPEAVDYLNLHGTGTPHNDSMEARAVTALFETPPPCSSTKGLTGHTLGAAGALEAAFCWLALTHQQWPVHVFDGHPDPELPCLDLVASARAAGRMRSALSNSFAFGGNNAALLMTREEY</sequence>
<dbReference type="Gene3D" id="3.40.47.10">
    <property type="match status" value="2"/>
</dbReference>
<organism evidence="6 7">
    <name type="scientific">Chromohalobacter marismortui</name>
    <dbReference type="NCBI Taxonomy" id="42055"/>
    <lineage>
        <taxon>Bacteria</taxon>
        <taxon>Pseudomonadati</taxon>
        <taxon>Pseudomonadota</taxon>
        <taxon>Gammaproteobacteria</taxon>
        <taxon>Oceanospirillales</taxon>
        <taxon>Halomonadaceae</taxon>
        <taxon>Chromohalobacter</taxon>
    </lineage>
</organism>
<comment type="caution">
    <text evidence="6">The sequence shown here is derived from an EMBL/GenBank/DDBJ whole genome shotgun (WGS) entry which is preliminary data.</text>
</comment>
<dbReference type="InterPro" id="IPR020841">
    <property type="entry name" value="PKS_Beta-ketoAc_synthase_dom"/>
</dbReference>
<dbReference type="AlphaFoldDB" id="A0A4R7NM26"/>
<comment type="similarity">
    <text evidence="2 4">Belongs to the thiolase-like superfamily. Beta-ketoacyl-ACP synthases family.</text>
</comment>
<dbReference type="CDD" id="cd00834">
    <property type="entry name" value="KAS_I_II"/>
    <property type="match status" value="1"/>
</dbReference>
<dbReference type="Pfam" id="PF00109">
    <property type="entry name" value="ketoacyl-synt"/>
    <property type="match status" value="1"/>
</dbReference>
<dbReference type="GO" id="GO:0004315">
    <property type="term" value="F:3-oxoacyl-[acyl-carrier-protein] synthase activity"/>
    <property type="evidence" value="ECO:0007669"/>
    <property type="project" value="InterPro"/>
</dbReference>
<protein>
    <submittedName>
        <fullName evidence="6">3-oxoacyl-[acyl-carrier-protein] synthase-1</fullName>
    </submittedName>
</protein>
<dbReference type="PROSITE" id="PS00606">
    <property type="entry name" value="KS3_1"/>
    <property type="match status" value="1"/>
</dbReference>
<evidence type="ECO:0000256" key="3">
    <source>
        <dbReference type="ARBA" id="ARBA00022679"/>
    </source>
</evidence>
<feature type="domain" description="Ketosynthase family 3 (KS3)" evidence="5">
    <location>
        <begin position="1"/>
        <end position="393"/>
    </location>
</feature>
<dbReference type="SUPFAM" id="SSF53901">
    <property type="entry name" value="Thiolase-like"/>
    <property type="match status" value="2"/>
</dbReference>
<dbReference type="InterPro" id="IPR018201">
    <property type="entry name" value="Ketoacyl_synth_AS"/>
</dbReference>
<reference evidence="6 7" key="1">
    <citation type="submission" date="2019-03" db="EMBL/GenBank/DDBJ databases">
        <title>Genomic Encyclopedia of Type Strains, Phase IV (KMG-IV): sequencing the most valuable type-strain genomes for metagenomic binning, comparative biology and taxonomic classification.</title>
        <authorList>
            <person name="Goeker M."/>
        </authorList>
    </citation>
    <scope>NUCLEOTIDE SEQUENCE [LARGE SCALE GENOMIC DNA]</scope>
    <source>
        <strain evidence="6 7">DSM 6770</strain>
    </source>
</reference>
<evidence type="ECO:0000256" key="2">
    <source>
        <dbReference type="ARBA" id="ARBA00008467"/>
    </source>
</evidence>
<dbReference type="OrthoDB" id="9808669at2"/>
<dbReference type="RefSeq" id="WP_133697847.1">
    <property type="nucleotide sequence ID" value="NZ_SOBR01000005.1"/>
</dbReference>
<dbReference type="Proteomes" id="UP000295380">
    <property type="component" value="Unassembled WGS sequence"/>
</dbReference>
<dbReference type="InterPro" id="IPR016039">
    <property type="entry name" value="Thiolase-like"/>
</dbReference>
<dbReference type="SMART" id="SM00825">
    <property type="entry name" value="PKS_KS"/>
    <property type="match status" value="1"/>
</dbReference>
<evidence type="ECO:0000313" key="6">
    <source>
        <dbReference type="EMBL" id="TDU21658.1"/>
    </source>
</evidence>
<evidence type="ECO:0000313" key="7">
    <source>
        <dbReference type="Proteomes" id="UP000295380"/>
    </source>
</evidence>
<dbReference type="InterPro" id="IPR014030">
    <property type="entry name" value="Ketoacyl_synth_N"/>
</dbReference>
<evidence type="ECO:0000259" key="5">
    <source>
        <dbReference type="PROSITE" id="PS52004"/>
    </source>
</evidence>
<dbReference type="PROSITE" id="PS52004">
    <property type="entry name" value="KS3_2"/>
    <property type="match status" value="1"/>
</dbReference>
<name>A0A4R7NM26_9GAMM</name>
<proteinExistence type="inferred from homology"/>
<dbReference type="NCBIfam" id="NF006618">
    <property type="entry name" value="PRK09185.1"/>
    <property type="match status" value="1"/>
</dbReference>
<evidence type="ECO:0000256" key="4">
    <source>
        <dbReference type="RuleBase" id="RU003694"/>
    </source>
</evidence>
<dbReference type="InterPro" id="IPR000794">
    <property type="entry name" value="Beta-ketoacyl_synthase"/>
</dbReference>
<dbReference type="GO" id="GO:0005829">
    <property type="term" value="C:cytosol"/>
    <property type="evidence" value="ECO:0007669"/>
    <property type="project" value="TreeGrafter"/>
</dbReference>
<dbReference type="InterPro" id="IPR014031">
    <property type="entry name" value="Ketoacyl_synth_C"/>
</dbReference>
<dbReference type="EMBL" id="SOBR01000005">
    <property type="protein sequence ID" value="TDU21658.1"/>
    <property type="molecule type" value="Genomic_DNA"/>
</dbReference>
<dbReference type="Pfam" id="PF02801">
    <property type="entry name" value="Ketoacyl-synt_C"/>
    <property type="match status" value="1"/>
</dbReference>
<dbReference type="PANTHER" id="PTHR11712:SF320">
    <property type="entry name" value="BETA-KETOACYL SYNTHASE"/>
    <property type="match status" value="1"/>
</dbReference>
<gene>
    <name evidence="6" type="ORF">C8E00_105142</name>
</gene>
<dbReference type="GO" id="GO:0006633">
    <property type="term" value="P:fatty acid biosynthetic process"/>
    <property type="evidence" value="ECO:0007669"/>
    <property type="project" value="UniProtKB-UniPathway"/>
</dbReference>
<comment type="pathway">
    <text evidence="1">Lipid metabolism; fatty acid biosynthesis.</text>
</comment>
<keyword evidence="7" id="KW-1185">Reference proteome</keyword>
<evidence type="ECO:0000256" key="1">
    <source>
        <dbReference type="ARBA" id="ARBA00005194"/>
    </source>
</evidence>